<sequence>MQVPTNIDEIKQQIEKEVAPKVGKVLGIEKFSWKNFRFNIMARVAGLTASIFGFSALWGEAGYNITTLGLGALIVFQVIGLIKHVESANREVVDFLNNIRYDDFSKTYKLNGEGKSFAELNTAFNEVIGRFRQIRAEKEANYQYLKTIIHHIGIGIISFDQNGNVQIINNAAKRLFKINQLANVENLRGFSSELVEKLWNLRTGTRDLVKIYTSDEIIQLAIYAIELTLREEHYKLITLQNIHTELEEQEMEAWQKLIRVLTHEIMNSVTPISSLAATVEAEIACLKENVEKGISMEDLDDMQMAIQTIQRRSEGLIRFVSDFRNLTHVPVPKFKNVKVAEIFNHISLLMSSEMEANQIKFEAFVEPDTLIITADQEMIEQVLINLIKNAIQALNECERKSNKQIILFAKQDEKSRPFIVVRDNGPGIDKDAIDRIFIPFFTTKKTGSGIGLSLSRQIMRQHKGSITAHSEVNLGTDFILKF</sequence>
<keyword evidence="5 9" id="KW-0418">Kinase</keyword>
<gene>
    <name evidence="9" type="ORF">SAMN04488541_101391</name>
</gene>
<keyword evidence="7" id="KW-0902">Two-component regulatory system</keyword>
<dbReference type="OrthoDB" id="1931120at2"/>
<dbReference type="Pfam" id="PF02518">
    <property type="entry name" value="HATPase_c"/>
    <property type="match status" value="1"/>
</dbReference>
<keyword evidence="10" id="KW-1185">Reference proteome</keyword>
<evidence type="ECO:0000256" key="1">
    <source>
        <dbReference type="ARBA" id="ARBA00000085"/>
    </source>
</evidence>
<feature type="domain" description="Histidine kinase" evidence="8">
    <location>
        <begin position="260"/>
        <end position="482"/>
    </location>
</feature>
<dbReference type="EMBL" id="FONY01000013">
    <property type="protein sequence ID" value="SFF03726.1"/>
    <property type="molecule type" value="Genomic_DNA"/>
</dbReference>
<dbReference type="InterPro" id="IPR004358">
    <property type="entry name" value="Sig_transdc_His_kin-like_C"/>
</dbReference>
<dbReference type="InterPro" id="IPR003594">
    <property type="entry name" value="HATPase_dom"/>
</dbReference>
<dbReference type="Gene3D" id="3.30.450.20">
    <property type="entry name" value="PAS domain"/>
    <property type="match status" value="1"/>
</dbReference>
<evidence type="ECO:0000256" key="5">
    <source>
        <dbReference type="ARBA" id="ARBA00022777"/>
    </source>
</evidence>
<organism evidence="9 10">
    <name type="scientific">Thermoflexibacter ruber</name>
    <dbReference type="NCBI Taxonomy" id="1003"/>
    <lineage>
        <taxon>Bacteria</taxon>
        <taxon>Pseudomonadati</taxon>
        <taxon>Bacteroidota</taxon>
        <taxon>Cytophagia</taxon>
        <taxon>Cytophagales</taxon>
        <taxon>Thermoflexibacteraceae</taxon>
        <taxon>Thermoflexibacter</taxon>
    </lineage>
</organism>
<reference evidence="9 10" key="1">
    <citation type="submission" date="2016-10" db="EMBL/GenBank/DDBJ databases">
        <authorList>
            <person name="de Groot N.N."/>
        </authorList>
    </citation>
    <scope>NUCLEOTIDE SEQUENCE [LARGE SCALE GENOMIC DNA]</scope>
    <source>
        <strain>GEY</strain>
        <strain evidence="10">DSM 9560</strain>
    </source>
</reference>
<dbReference type="GO" id="GO:0005524">
    <property type="term" value="F:ATP binding"/>
    <property type="evidence" value="ECO:0007669"/>
    <property type="project" value="UniProtKB-KW"/>
</dbReference>
<evidence type="ECO:0000256" key="2">
    <source>
        <dbReference type="ARBA" id="ARBA00012438"/>
    </source>
</evidence>
<dbReference type="GO" id="GO:0004673">
    <property type="term" value="F:protein histidine kinase activity"/>
    <property type="evidence" value="ECO:0007669"/>
    <property type="project" value="UniProtKB-EC"/>
</dbReference>
<keyword evidence="6" id="KW-0067">ATP-binding</keyword>
<evidence type="ECO:0000313" key="10">
    <source>
        <dbReference type="Proteomes" id="UP000199513"/>
    </source>
</evidence>
<evidence type="ECO:0000256" key="3">
    <source>
        <dbReference type="ARBA" id="ARBA00022679"/>
    </source>
</evidence>
<dbReference type="AlphaFoldDB" id="A0A1I2FGS4"/>
<dbReference type="PANTHER" id="PTHR43065:SF46">
    <property type="entry name" value="C4-DICARBOXYLATE TRANSPORT SENSOR PROTEIN DCTB"/>
    <property type="match status" value="1"/>
</dbReference>
<dbReference type="RefSeq" id="WP_091544147.1">
    <property type="nucleotide sequence ID" value="NZ_FONY01000013.1"/>
</dbReference>
<dbReference type="PANTHER" id="PTHR43065">
    <property type="entry name" value="SENSOR HISTIDINE KINASE"/>
    <property type="match status" value="1"/>
</dbReference>
<dbReference type="InterPro" id="IPR035965">
    <property type="entry name" value="PAS-like_dom_sf"/>
</dbReference>
<evidence type="ECO:0000313" key="9">
    <source>
        <dbReference type="EMBL" id="SFF03726.1"/>
    </source>
</evidence>
<evidence type="ECO:0000256" key="7">
    <source>
        <dbReference type="ARBA" id="ARBA00023012"/>
    </source>
</evidence>
<dbReference type="SUPFAM" id="SSF55785">
    <property type="entry name" value="PYP-like sensor domain (PAS domain)"/>
    <property type="match status" value="1"/>
</dbReference>
<keyword evidence="4" id="KW-0547">Nucleotide-binding</keyword>
<protein>
    <recommendedName>
        <fullName evidence="2">histidine kinase</fullName>
        <ecNumber evidence="2">2.7.13.3</ecNumber>
    </recommendedName>
</protein>
<proteinExistence type="predicted"/>
<evidence type="ECO:0000259" key="8">
    <source>
        <dbReference type="PROSITE" id="PS50109"/>
    </source>
</evidence>
<dbReference type="InterPro" id="IPR036890">
    <property type="entry name" value="HATPase_C_sf"/>
</dbReference>
<dbReference type="SMART" id="SM00387">
    <property type="entry name" value="HATPase_c"/>
    <property type="match status" value="1"/>
</dbReference>
<evidence type="ECO:0000256" key="4">
    <source>
        <dbReference type="ARBA" id="ARBA00022741"/>
    </source>
</evidence>
<dbReference type="InterPro" id="IPR005467">
    <property type="entry name" value="His_kinase_dom"/>
</dbReference>
<dbReference type="STRING" id="1003.SAMN04488541_101391"/>
<dbReference type="EC" id="2.7.13.3" evidence="2"/>
<dbReference type="CDD" id="cd00075">
    <property type="entry name" value="HATPase"/>
    <property type="match status" value="1"/>
</dbReference>
<dbReference type="PROSITE" id="PS50109">
    <property type="entry name" value="HIS_KIN"/>
    <property type="match status" value="1"/>
</dbReference>
<dbReference type="PRINTS" id="PR00344">
    <property type="entry name" value="BCTRLSENSOR"/>
</dbReference>
<keyword evidence="3" id="KW-0808">Transferase</keyword>
<dbReference type="GO" id="GO:0000160">
    <property type="term" value="P:phosphorelay signal transduction system"/>
    <property type="evidence" value="ECO:0007669"/>
    <property type="project" value="UniProtKB-KW"/>
</dbReference>
<accession>A0A1I2FGS4</accession>
<comment type="catalytic activity">
    <reaction evidence="1">
        <text>ATP + protein L-histidine = ADP + protein N-phospho-L-histidine.</text>
        <dbReference type="EC" id="2.7.13.3"/>
    </reaction>
</comment>
<dbReference type="SUPFAM" id="SSF55874">
    <property type="entry name" value="ATPase domain of HSP90 chaperone/DNA topoisomerase II/histidine kinase"/>
    <property type="match status" value="1"/>
</dbReference>
<dbReference type="Proteomes" id="UP000199513">
    <property type="component" value="Unassembled WGS sequence"/>
</dbReference>
<evidence type="ECO:0000256" key="6">
    <source>
        <dbReference type="ARBA" id="ARBA00022840"/>
    </source>
</evidence>
<dbReference type="Gene3D" id="3.30.565.10">
    <property type="entry name" value="Histidine kinase-like ATPase, C-terminal domain"/>
    <property type="match status" value="1"/>
</dbReference>
<name>A0A1I2FGS4_9BACT</name>